<dbReference type="GO" id="GO:0006355">
    <property type="term" value="P:regulation of DNA-templated transcription"/>
    <property type="evidence" value="ECO:0000318"/>
    <property type="project" value="GO_Central"/>
</dbReference>
<name>B9TEC6_RICCO</name>
<protein>
    <recommendedName>
        <fullName evidence="10">Sigma-70 family RNA polymerase sigma factor</fullName>
    </recommendedName>
</protein>
<evidence type="ECO:0000256" key="3">
    <source>
        <dbReference type="ARBA" id="ARBA00023082"/>
    </source>
</evidence>
<dbReference type="SUPFAM" id="SSF88659">
    <property type="entry name" value="Sigma3 and sigma4 domains of RNA polymerase sigma factors"/>
    <property type="match status" value="1"/>
</dbReference>
<dbReference type="CDD" id="cd06171">
    <property type="entry name" value="Sigma70_r4"/>
    <property type="match status" value="1"/>
</dbReference>
<dbReference type="InterPro" id="IPR013324">
    <property type="entry name" value="RNA_pol_sigma_r3/r4-like"/>
</dbReference>
<organism evidence="8 9">
    <name type="scientific">Ricinus communis</name>
    <name type="common">Castor bean</name>
    <dbReference type="NCBI Taxonomy" id="3988"/>
    <lineage>
        <taxon>Eukaryota</taxon>
        <taxon>Viridiplantae</taxon>
        <taxon>Streptophyta</taxon>
        <taxon>Embryophyta</taxon>
        <taxon>Tracheophyta</taxon>
        <taxon>Spermatophyta</taxon>
        <taxon>Magnoliopsida</taxon>
        <taxon>eudicotyledons</taxon>
        <taxon>Gunneridae</taxon>
        <taxon>Pentapetalae</taxon>
        <taxon>rosids</taxon>
        <taxon>fabids</taxon>
        <taxon>Malpighiales</taxon>
        <taxon>Euphorbiaceae</taxon>
        <taxon>Acalyphoideae</taxon>
        <taxon>Acalypheae</taxon>
        <taxon>Ricinus</taxon>
    </lineage>
</organism>
<dbReference type="Proteomes" id="UP000008311">
    <property type="component" value="Unassembled WGS sequence"/>
</dbReference>
<dbReference type="InterPro" id="IPR013249">
    <property type="entry name" value="RNA_pol_sigma70_r4_t2"/>
</dbReference>
<evidence type="ECO:0000259" key="6">
    <source>
        <dbReference type="Pfam" id="PF04542"/>
    </source>
</evidence>
<evidence type="ECO:0000313" key="9">
    <source>
        <dbReference type="Proteomes" id="UP000008311"/>
    </source>
</evidence>
<dbReference type="NCBIfam" id="TIGR02937">
    <property type="entry name" value="sigma70-ECF"/>
    <property type="match status" value="1"/>
</dbReference>
<dbReference type="InterPro" id="IPR039425">
    <property type="entry name" value="RNA_pol_sigma-70-like"/>
</dbReference>
<dbReference type="Pfam" id="PF08281">
    <property type="entry name" value="Sigma70_r4_2"/>
    <property type="match status" value="1"/>
</dbReference>
<feature type="domain" description="RNA polymerase sigma-70 region 2" evidence="6">
    <location>
        <begin position="117"/>
        <end position="177"/>
    </location>
</feature>
<dbReference type="GO" id="GO:0006352">
    <property type="term" value="P:DNA-templated transcription initiation"/>
    <property type="evidence" value="ECO:0007669"/>
    <property type="project" value="InterPro"/>
</dbReference>
<dbReference type="InterPro" id="IPR036388">
    <property type="entry name" value="WH-like_DNA-bd_sf"/>
</dbReference>
<feature type="compositionally biased region" description="Basic residues" evidence="5">
    <location>
        <begin position="26"/>
        <end position="39"/>
    </location>
</feature>
<dbReference type="PANTHER" id="PTHR43133">
    <property type="entry name" value="RNA POLYMERASE ECF-TYPE SIGMA FACTO"/>
    <property type="match status" value="1"/>
</dbReference>
<comment type="similarity">
    <text evidence="1">Belongs to the sigma-70 factor family. ECF subfamily.</text>
</comment>
<dbReference type="InParanoid" id="B9TEC6"/>
<dbReference type="PANTHER" id="PTHR43133:SF63">
    <property type="entry name" value="RNA POLYMERASE SIGMA FACTOR FECI-RELATED"/>
    <property type="match status" value="1"/>
</dbReference>
<dbReference type="InterPro" id="IPR013325">
    <property type="entry name" value="RNA_pol_sigma_r2"/>
</dbReference>
<dbReference type="GO" id="GO:0003677">
    <property type="term" value="F:DNA binding"/>
    <property type="evidence" value="ECO:0007669"/>
    <property type="project" value="InterPro"/>
</dbReference>
<proteinExistence type="inferred from homology"/>
<dbReference type="InterPro" id="IPR014284">
    <property type="entry name" value="RNA_pol_sigma-70_dom"/>
</dbReference>
<evidence type="ECO:0000259" key="7">
    <source>
        <dbReference type="Pfam" id="PF08281"/>
    </source>
</evidence>
<dbReference type="InterPro" id="IPR007627">
    <property type="entry name" value="RNA_pol_sigma70_r2"/>
</dbReference>
<evidence type="ECO:0000256" key="2">
    <source>
        <dbReference type="ARBA" id="ARBA00023015"/>
    </source>
</evidence>
<dbReference type="EMBL" id="EQ978925">
    <property type="protein sequence ID" value="EEF25787.1"/>
    <property type="molecule type" value="Genomic_DNA"/>
</dbReference>
<feature type="domain" description="RNA polymerase sigma factor 70 region 4 type 2" evidence="7">
    <location>
        <begin position="212"/>
        <end position="263"/>
    </location>
</feature>
<gene>
    <name evidence="8" type="ORF">RCOM_1866200</name>
</gene>
<dbReference type="AlphaFoldDB" id="B9TEC6"/>
<feature type="region of interest" description="Disordered" evidence="5">
    <location>
        <begin position="18"/>
        <end position="50"/>
    </location>
</feature>
<dbReference type="Gene3D" id="1.10.1740.10">
    <property type="match status" value="1"/>
</dbReference>
<keyword evidence="9" id="KW-1185">Reference proteome</keyword>
<evidence type="ECO:0000256" key="4">
    <source>
        <dbReference type="ARBA" id="ARBA00023163"/>
    </source>
</evidence>
<evidence type="ECO:0000256" key="5">
    <source>
        <dbReference type="SAM" id="MobiDB-lite"/>
    </source>
</evidence>
<keyword evidence="4" id="KW-0804">Transcription</keyword>
<evidence type="ECO:0008006" key="10">
    <source>
        <dbReference type="Google" id="ProtNLM"/>
    </source>
</evidence>
<keyword evidence="3" id="KW-0731">Sigma factor</keyword>
<evidence type="ECO:0000313" key="8">
    <source>
        <dbReference type="EMBL" id="EEF25787.1"/>
    </source>
</evidence>
<dbReference type="Pfam" id="PF04542">
    <property type="entry name" value="Sigma70_r2"/>
    <property type="match status" value="1"/>
</dbReference>
<reference evidence="9" key="1">
    <citation type="journal article" date="2010" name="Nat. Biotechnol.">
        <title>Draft genome sequence of the oilseed species Ricinus communis.</title>
        <authorList>
            <person name="Chan A.P."/>
            <person name="Crabtree J."/>
            <person name="Zhao Q."/>
            <person name="Lorenzi H."/>
            <person name="Orvis J."/>
            <person name="Puiu D."/>
            <person name="Melake-Berhan A."/>
            <person name="Jones K.M."/>
            <person name="Redman J."/>
            <person name="Chen G."/>
            <person name="Cahoon E.B."/>
            <person name="Gedil M."/>
            <person name="Stanke M."/>
            <person name="Haas B.J."/>
            <person name="Wortman J.R."/>
            <person name="Fraser-Liggett C.M."/>
            <person name="Ravel J."/>
            <person name="Rabinowicz P.D."/>
        </authorList>
    </citation>
    <scope>NUCLEOTIDE SEQUENCE [LARGE SCALE GENOMIC DNA]</scope>
    <source>
        <strain evidence="9">cv. Hale</strain>
    </source>
</reference>
<dbReference type="SUPFAM" id="SSF88946">
    <property type="entry name" value="Sigma2 domain of RNA polymerase sigma factors"/>
    <property type="match status" value="1"/>
</dbReference>
<sequence>MAARARTANMRPGVAVKQQNGGLRTGAKRRGPSLARHRRPADVTRFSQGRARSRRDILDPIDEGFVLACVFRREDRRSDLPPRVAAVRLERSVAVMHPQSTDGSGATQADPARALALQSAVTAFFRRRLGADAEVEDLVQEVFVRAADQVGLDDEEYARAYVFRTAASVWADRHRRRLARRVDQHVPFDPDRHGETDDDPAGRLDARETLRAASAALLTLPERTRTIFVLRRIEGMTVREIAGRLGISGSAVEKHVAKALERLLAQMGDQR</sequence>
<accession>B9TEC6</accession>
<dbReference type="eggNOG" id="ENOG502T0J3">
    <property type="taxonomic scope" value="Eukaryota"/>
</dbReference>
<dbReference type="GO" id="GO:0016987">
    <property type="term" value="F:sigma factor activity"/>
    <property type="evidence" value="ECO:0000318"/>
    <property type="project" value="GO_Central"/>
</dbReference>
<keyword evidence="2" id="KW-0805">Transcription regulation</keyword>
<evidence type="ECO:0000256" key="1">
    <source>
        <dbReference type="ARBA" id="ARBA00010641"/>
    </source>
</evidence>
<dbReference type="Gene3D" id="1.10.10.10">
    <property type="entry name" value="Winged helix-like DNA-binding domain superfamily/Winged helix DNA-binding domain"/>
    <property type="match status" value="1"/>
</dbReference>